<accession>A0AAV4I9C4</accession>
<evidence type="ECO:0000313" key="2">
    <source>
        <dbReference type="Proteomes" id="UP000762676"/>
    </source>
</evidence>
<keyword evidence="2" id="KW-1185">Reference proteome</keyword>
<reference evidence="1 2" key="1">
    <citation type="journal article" date="2021" name="Elife">
        <title>Chloroplast acquisition without the gene transfer in kleptoplastic sea slugs, Plakobranchus ocellatus.</title>
        <authorList>
            <person name="Maeda T."/>
            <person name="Takahashi S."/>
            <person name="Yoshida T."/>
            <person name="Shimamura S."/>
            <person name="Takaki Y."/>
            <person name="Nagai Y."/>
            <person name="Toyoda A."/>
            <person name="Suzuki Y."/>
            <person name="Arimoto A."/>
            <person name="Ishii H."/>
            <person name="Satoh N."/>
            <person name="Nishiyama T."/>
            <person name="Hasebe M."/>
            <person name="Maruyama T."/>
            <person name="Minagawa J."/>
            <person name="Obokata J."/>
            <person name="Shigenobu S."/>
        </authorList>
    </citation>
    <scope>NUCLEOTIDE SEQUENCE [LARGE SCALE GENOMIC DNA]</scope>
</reference>
<proteinExistence type="predicted"/>
<comment type="caution">
    <text evidence="1">The sequence shown here is derived from an EMBL/GenBank/DDBJ whole genome shotgun (WGS) entry which is preliminary data.</text>
</comment>
<dbReference type="AlphaFoldDB" id="A0AAV4I9C4"/>
<organism evidence="1 2">
    <name type="scientific">Elysia marginata</name>
    <dbReference type="NCBI Taxonomy" id="1093978"/>
    <lineage>
        <taxon>Eukaryota</taxon>
        <taxon>Metazoa</taxon>
        <taxon>Spiralia</taxon>
        <taxon>Lophotrochozoa</taxon>
        <taxon>Mollusca</taxon>
        <taxon>Gastropoda</taxon>
        <taxon>Heterobranchia</taxon>
        <taxon>Euthyneura</taxon>
        <taxon>Panpulmonata</taxon>
        <taxon>Sacoglossa</taxon>
        <taxon>Placobranchoidea</taxon>
        <taxon>Plakobranchidae</taxon>
        <taxon>Elysia</taxon>
    </lineage>
</organism>
<name>A0AAV4I9C4_9GAST</name>
<protein>
    <recommendedName>
        <fullName evidence="3">FHA domain-containing protein</fullName>
    </recommendedName>
</protein>
<dbReference type="Proteomes" id="UP000762676">
    <property type="component" value="Unassembled WGS sequence"/>
</dbReference>
<dbReference type="EMBL" id="BMAT01009467">
    <property type="protein sequence ID" value="GFS06838.1"/>
    <property type="molecule type" value="Genomic_DNA"/>
</dbReference>
<evidence type="ECO:0008006" key="3">
    <source>
        <dbReference type="Google" id="ProtNLM"/>
    </source>
</evidence>
<sequence length="117" mass="13475">MVIIRKRRRFLQDVRVIRAAKIGNDHNLVIAKLTLKLRKNTNEESRKQRSDVLKLKHSGIDIKFSIALRNGFNILRKEEVTTVERRQNGVDLEHGEQLKIGNGQSLDAQLYGNSQCL</sequence>
<evidence type="ECO:0000313" key="1">
    <source>
        <dbReference type="EMBL" id="GFS06838.1"/>
    </source>
</evidence>
<gene>
    <name evidence="1" type="ORF">ElyMa_004715000</name>
</gene>